<keyword evidence="3" id="KW-1185">Reference proteome</keyword>
<accession>A0A919U182</accession>
<name>A0A919U182_9CELL</name>
<feature type="transmembrane region" description="Helical" evidence="1">
    <location>
        <begin position="26"/>
        <end position="45"/>
    </location>
</feature>
<reference evidence="2" key="1">
    <citation type="submission" date="2021-01" db="EMBL/GenBank/DDBJ databases">
        <title>Whole genome shotgun sequence of Cellulomonas chitinilytica NBRC 110799.</title>
        <authorList>
            <person name="Komaki H."/>
            <person name="Tamura T."/>
        </authorList>
    </citation>
    <scope>NUCLEOTIDE SEQUENCE</scope>
    <source>
        <strain evidence="2">NBRC 110799</strain>
    </source>
</reference>
<dbReference type="AlphaFoldDB" id="A0A919U182"/>
<protein>
    <submittedName>
        <fullName evidence="2">Uncharacterized protein</fullName>
    </submittedName>
</protein>
<proteinExistence type="predicted"/>
<feature type="transmembrane region" description="Helical" evidence="1">
    <location>
        <begin position="147"/>
        <end position="169"/>
    </location>
</feature>
<dbReference type="Proteomes" id="UP000632740">
    <property type="component" value="Unassembled WGS sequence"/>
</dbReference>
<evidence type="ECO:0000313" key="2">
    <source>
        <dbReference type="EMBL" id="GIG23735.1"/>
    </source>
</evidence>
<feature type="transmembrane region" description="Helical" evidence="1">
    <location>
        <begin position="81"/>
        <end position="103"/>
    </location>
</feature>
<keyword evidence="1" id="KW-0472">Membrane</keyword>
<organism evidence="2 3">
    <name type="scientific">Cellulomonas chitinilytica</name>
    <dbReference type="NCBI Taxonomy" id="398759"/>
    <lineage>
        <taxon>Bacteria</taxon>
        <taxon>Bacillati</taxon>
        <taxon>Actinomycetota</taxon>
        <taxon>Actinomycetes</taxon>
        <taxon>Micrococcales</taxon>
        <taxon>Cellulomonadaceae</taxon>
        <taxon>Cellulomonas</taxon>
    </lineage>
</organism>
<keyword evidence="1" id="KW-0812">Transmembrane</keyword>
<evidence type="ECO:0000313" key="3">
    <source>
        <dbReference type="Proteomes" id="UP000632740"/>
    </source>
</evidence>
<feature type="transmembrane region" description="Helical" evidence="1">
    <location>
        <begin position="109"/>
        <end position="135"/>
    </location>
</feature>
<gene>
    <name evidence="2" type="ORF">Cch01nite_44590</name>
</gene>
<feature type="transmembrane region" description="Helical" evidence="1">
    <location>
        <begin position="51"/>
        <end position="69"/>
    </location>
</feature>
<dbReference type="EMBL" id="BONK01000027">
    <property type="protein sequence ID" value="GIG23735.1"/>
    <property type="molecule type" value="Genomic_DNA"/>
</dbReference>
<evidence type="ECO:0000256" key="1">
    <source>
        <dbReference type="SAM" id="Phobius"/>
    </source>
</evidence>
<comment type="caution">
    <text evidence="2">The sequence shown here is derived from an EMBL/GenBank/DDBJ whole genome shotgun (WGS) entry which is preliminary data.</text>
</comment>
<keyword evidence="1" id="KW-1133">Transmembrane helix</keyword>
<sequence length="188" mass="19089">MHDWSDCGKVRPVTTETQARTRRTSAYPVIAGGAGVVAVAAAGLLPESWVFFARTLVPALTFAALWLTASKRVPAGWERTSYAVAAVVTALTSTILGPVTLLLGPVALIAVGLAGIAVAGRHIVPLVVAAVLVVLPIDTRGLELSGGVSPVGLQLLVGTAVLLLGLALLRPAPQRMSDTSGASTTPAA</sequence>